<name>A0ABY5ZIX7_9BACT</name>
<dbReference type="PANTHER" id="PTHR43124">
    <property type="entry name" value="PURINE EFFLUX PUMP PBUE"/>
    <property type="match status" value="1"/>
</dbReference>
<dbReference type="InterPro" id="IPR036259">
    <property type="entry name" value="MFS_trans_sf"/>
</dbReference>
<dbReference type="InterPro" id="IPR050189">
    <property type="entry name" value="MFS_Efflux_Transporters"/>
</dbReference>
<dbReference type="InterPro" id="IPR020846">
    <property type="entry name" value="MFS_dom"/>
</dbReference>
<feature type="transmembrane region" description="Helical" evidence="6">
    <location>
        <begin position="79"/>
        <end position="98"/>
    </location>
</feature>
<evidence type="ECO:0000256" key="4">
    <source>
        <dbReference type="ARBA" id="ARBA00022989"/>
    </source>
</evidence>
<evidence type="ECO:0000313" key="8">
    <source>
        <dbReference type="EMBL" id="UWZ79093.1"/>
    </source>
</evidence>
<feature type="transmembrane region" description="Helical" evidence="6">
    <location>
        <begin position="12"/>
        <end position="31"/>
    </location>
</feature>
<dbReference type="InterPro" id="IPR011701">
    <property type="entry name" value="MFS"/>
</dbReference>
<dbReference type="SUPFAM" id="SSF103473">
    <property type="entry name" value="MFS general substrate transporter"/>
    <property type="match status" value="1"/>
</dbReference>
<keyword evidence="4 6" id="KW-1133">Transmembrane helix</keyword>
<protein>
    <submittedName>
        <fullName evidence="8">MFS transporter</fullName>
    </submittedName>
</protein>
<comment type="subcellular location">
    <subcellularLocation>
        <location evidence="1">Cell membrane</location>
        <topology evidence="1">Multi-pass membrane protein</topology>
    </subcellularLocation>
</comment>
<dbReference type="RefSeq" id="WP_260747449.1">
    <property type="nucleotide sequence ID" value="NZ_CP092109.1"/>
</dbReference>
<keyword evidence="2" id="KW-1003">Cell membrane</keyword>
<dbReference type="Pfam" id="PF07690">
    <property type="entry name" value="MFS_1"/>
    <property type="match status" value="1"/>
</dbReference>
<feature type="transmembrane region" description="Helical" evidence="6">
    <location>
        <begin position="165"/>
        <end position="185"/>
    </location>
</feature>
<feature type="transmembrane region" description="Helical" evidence="6">
    <location>
        <begin position="51"/>
        <end position="70"/>
    </location>
</feature>
<dbReference type="EMBL" id="CP092109">
    <property type="protein sequence ID" value="UWZ79093.1"/>
    <property type="molecule type" value="Genomic_DNA"/>
</dbReference>
<evidence type="ECO:0000313" key="9">
    <source>
        <dbReference type="Proteomes" id="UP001060414"/>
    </source>
</evidence>
<dbReference type="Proteomes" id="UP001060414">
    <property type="component" value="Chromosome"/>
</dbReference>
<feature type="transmembrane region" description="Helical" evidence="6">
    <location>
        <begin position="378"/>
        <end position="401"/>
    </location>
</feature>
<evidence type="ECO:0000256" key="6">
    <source>
        <dbReference type="SAM" id="Phobius"/>
    </source>
</evidence>
<accession>A0ABY5ZIX7</accession>
<evidence type="ECO:0000256" key="2">
    <source>
        <dbReference type="ARBA" id="ARBA00022475"/>
    </source>
</evidence>
<feature type="transmembrane region" description="Helical" evidence="6">
    <location>
        <begin position="285"/>
        <end position="303"/>
    </location>
</feature>
<feature type="transmembrane region" description="Helical" evidence="6">
    <location>
        <begin position="104"/>
        <end position="127"/>
    </location>
</feature>
<evidence type="ECO:0000256" key="3">
    <source>
        <dbReference type="ARBA" id="ARBA00022692"/>
    </source>
</evidence>
<dbReference type="Gene3D" id="1.20.1250.20">
    <property type="entry name" value="MFS general substrate transporter like domains"/>
    <property type="match status" value="1"/>
</dbReference>
<organism evidence="8 9">
    <name type="scientific">Geoalkalibacter halelectricus</name>
    <dbReference type="NCBI Taxonomy" id="2847045"/>
    <lineage>
        <taxon>Bacteria</taxon>
        <taxon>Pseudomonadati</taxon>
        <taxon>Thermodesulfobacteriota</taxon>
        <taxon>Desulfuromonadia</taxon>
        <taxon>Desulfuromonadales</taxon>
        <taxon>Geoalkalibacteraceae</taxon>
        <taxon>Geoalkalibacter</taxon>
    </lineage>
</organism>
<feature type="transmembrane region" description="Helical" evidence="6">
    <location>
        <begin position="347"/>
        <end position="372"/>
    </location>
</feature>
<evidence type="ECO:0000256" key="1">
    <source>
        <dbReference type="ARBA" id="ARBA00004651"/>
    </source>
</evidence>
<feature type="transmembrane region" description="Helical" evidence="6">
    <location>
        <begin position="251"/>
        <end position="273"/>
    </location>
</feature>
<dbReference type="PANTHER" id="PTHR43124:SF3">
    <property type="entry name" value="CHLORAMPHENICOL EFFLUX PUMP RV0191"/>
    <property type="match status" value="1"/>
</dbReference>
<keyword evidence="3 6" id="KW-0812">Transmembrane</keyword>
<sequence>MTRVAGKLSPTQVVALLCVAEVLSMTGFATYPALLPTLRAEWGLNNSQAGLISGIFFAGYMAATPILVGLTDRIDTRRIYLFATLLACVGSLGFALFAQGLVSAMIFQALVGAGLAGTYMPGLRLLTEHFRGAVPSRGVAFYTATFGLGTTGSLLLAGALQPFGWQWVFLAAALGPMIAGPLVFISFPPSPPAPSGAPPGLLFDFRPVFRNRPAMGYILGYAAHCWELFGLRSWLPAFFAFSLGLSATQGGFWFGAAALAAWINLIGPAASIFGNEAAVRRGRKPVVLTVMAASGILACLVGFSAPLPIIIVFILMAIYFLLVMGDSAALTAGLVAAAEPGRKGASLALHSLMGFGAGFLAPLAFGLVLDLAGGSESVIAWGLAYASLGAWSLFGVAWMLARRRRSARVV</sequence>
<keyword evidence="9" id="KW-1185">Reference proteome</keyword>
<feature type="transmembrane region" description="Helical" evidence="6">
    <location>
        <begin position="309"/>
        <end position="335"/>
    </location>
</feature>
<reference evidence="8" key="1">
    <citation type="journal article" date="2022" name="Environ. Microbiol.">
        <title>Geoalkalibacter halelectricus SAP #1 sp. nov. possessing extracellular electron transfer and mineral#reducing capabilities from a haloalkaline environment.</title>
        <authorList>
            <person name="Yadav S."/>
            <person name="Singh R."/>
            <person name="Sundharam S.S."/>
            <person name="Chaudhary S."/>
            <person name="Krishnamurthi S."/>
            <person name="Patil S.A."/>
        </authorList>
    </citation>
    <scope>NUCLEOTIDE SEQUENCE</scope>
    <source>
        <strain evidence="8">SAP-1</strain>
    </source>
</reference>
<feature type="transmembrane region" description="Helical" evidence="6">
    <location>
        <begin position="214"/>
        <end position="231"/>
    </location>
</feature>
<keyword evidence="5 6" id="KW-0472">Membrane</keyword>
<feature type="transmembrane region" description="Helical" evidence="6">
    <location>
        <begin position="139"/>
        <end position="159"/>
    </location>
</feature>
<dbReference type="PROSITE" id="PS50850">
    <property type="entry name" value="MFS"/>
    <property type="match status" value="1"/>
</dbReference>
<evidence type="ECO:0000256" key="5">
    <source>
        <dbReference type="ARBA" id="ARBA00023136"/>
    </source>
</evidence>
<gene>
    <name evidence="8" type="ORF">L9S41_15620</name>
</gene>
<evidence type="ECO:0000259" key="7">
    <source>
        <dbReference type="PROSITE" id="PS50850"/>
    </source>
</evidence>
<feature type="domain" description="Major facilitator superfamily (MFS) profile" evidence="7">
    <location>
        <begin position="13"/>
        <end position="407"/>
    </location>
</feature>
<proteinExistence type="predicted"/>